<dbReference type="EMBL" id="ODYU01001081">
    <property type="protein sequence ID" value="SOQ36814.1"/>
    <property type="molecule type" value="Genomic_DNA"/>
</dbReference>
<proteinExistence type="predicted"/>
<sequence length="71" mass="8281">MIDKISYSYATYDPFTNILRSQLRIKTITKIGQRSRKILVTCIGTQQPDESLLEETSPKVKVQAEMYQWIL</sequence>
<gene>
    <name evidence="1" type="ORF">SFRICE_019408</name>
</gene>
<name>A0A2H1V990_SPOFR</name>
<evidence type="ECO:0000313" key="1">
    <source>
        <dbReference type="EMBL" id="SOQ36814.1"/>
    </source>
</evidence>
<accession>A0A2H1V990</accession>
<organism evidence="1">
    <name type="scientific">Spodoptera frugiperda</name>
    <name type="common">Fall armyworm</name>
    <dbReference type="NCBI Taxonomy" id="7108"/>
    <lineage>
        <taxon>Eukaryota</taxon>
        <taxon>Metazoa</taxon>
        <taxon>Ecdysozoa</taxon>
        <taxon>Arthropoda</taxon>
        <taxon>Hexapoda</taxon>
        <taxon>Insecta</taxon>
        <taxon>Pterygota</taxon>
        <taxon>Neoptera</taxon>
        <taxon>Endopterygota</taxon>
        <taxon>Lepidoptera</taxon>
        <taxon>Glossata</taxon>
        <taxon>Ditrysia</taxon>
        <taxon>Noctuoidea</taxon>
        <taxon>Noctuidae</taxon>
        <taxon>Amphipyrinae</taxon>
        <taxon>Spodoptera</taxon>
    </lineage>
</organism>
<reference evidence="1" key="1">
    <citation type="submission" date="2016-07" db="EMBL/GenBank/DDBJ databases">
        <authorList>
            <person name="Bretaudeau A."/>
        </authorList>
    </citation>
    <scope>NUCLEOTIDE SEQUENCE</scope>
    <source>
        <strain evidence="1">Rice</strain>
        <tissue evidence="1">Whole body</tissue>
    </source>
</reference>
<dbReference type="AlphaFoldDB" id="A0A2H1V990"/>
<protein>
    <submittedName>
        <fullName evidence="1">SFRICE_019408</fullName>
    </submittedName>
</protein>